<gene>
    <name evidence="3" type="ORF">DK847_08630</name>
</gene>
<organism evidence="3 4">
    <name type="scientific">Aestuariivirga litoralis</name>
    <dbReference type="NCBI Taxonomy" id="2650924"/>
    <lineage>
        <taxon>Bacteria</taxon>
        <taxon>Pseudomonadati</taxon>
        <taxon>Pseudomonadota</taxon>
        <taxon>Alphaproteobacteria</taxon>
        <taxon>Hyphomicrobiales</taxon>
        <taxon>Aestuariivirgaceae</taxon>
        <taxon>Aestuariivirga</taxon>
    </lineage>
</organism>
<reference evidence="4" key="1">
    <citation type="submission" date="2018-06" db="EMBL/GenBank/DDBJ databases">
        <title>Aestuariibacter litoralis strain KCTC 52945T.</title>
        <authorList>
            <person name="Li X."/>
            <person name="Salam N."/>
            <person name="Li J.-L."/>
            <person name="Chen Y.-M."/>
            <person name="Yang Z.-W."/>
            <person name="Zhang L.-Y."/>
            <person name="Han M.-X."/>
            <person name="Xiao M."/>
            <person name="Li W.-J."/>
        </authorList>
    </citation>
    <scope>NUCLEOTIDE SEQUENCE [LARGE SCALE GENOMIC DNA]</scope>
    <source>
        <strain evidence="4">KCTC 52945</strain>
    </source>
</reference>
<name>A0A2W2BV70_9HYPH</name>
<dbReference type="InterPro" id="IPR001712">
    <property type="entry name" value="T3SS_FHIPEP"/>
</dbReference>
<dbReference type="InterPro" id="IPR011006">
    <property type="entry name" value="CheY-like_superfamily"/>
</dbReference>
<evidence type="ECO:0000259" key="2">
    <source>
        <dbReference type="PROSITE" id="PS50110"/>
    </source>
</evidence>
<dbReference type="PROSITE" id="PS50110">
    <property type="entry name" value="RESPONSE_REGULATORY"/>
    <property type="match status" value="1"/>
</dbReference>
<evidence type="ECO:0000313" key="3">
    <source>
        <dbReference type="EMBL" id="PZF77376.1"/>
    </source>
</evidence>
<sequence>MIILVDDRTDVTDAYRASFGREGISAASFTPSDFANWFHSTSGPDIAAVEAFILGDFMQRETVTRAIKTKSEAPAIALNDSTGLEATLKLFAAGVDDVVRKPVHAREIIARIGAIRRRTAMPAKAADLGDLRVFNDGRDPEVGGRTLVLPRRERRMIEQFAGELSSAVKSLVDRGEQFALVTAPEVRPYVRMIVDRLFPAIPVLSHIEISRGVRLEVAASLS</sequence>
<dbReference type="Pfam" id="PF00771">
    <property type="entry name" value="FHIPEP"/>
    <property type="match status" value="1"/>
</dbReference>
<dbReference type="InterPro" id="IPR001789">
    <property type="entry name" value="Sig_transdc_resp-reg_receiver"/>
</dbReference>
<proteinExistence type="predicted"/>
<dbReference type="Gene3D" id="3.40.50.2300">
    <property type="match status" value="1"/>
</dbReference>
<dbReference type="RefSeq" id="WP_111197781.1">
    <property type="nucleotide sequence ID" value="NZ_QKVK01000003.1"/>
</dbReference>
<keyword evidence="3" id="KW-0238">DNA-binding</keyword>
<feature type="domain" description="Response regulatory" evidence="2">
    <location>
        <begin position="1"/>
        <end position="116"/>
    </location>
</feature>
<accession>A0A2W2BV70</accession>
<comment type="caution">
    <text evidence="1">Lacks conserved residue(s) required for the propagation of feature annotation.</text>
</comment>
<keyword evidence="4" id="KW-1185">Reference proteome</keyword>
<dbReference type="EMBL" id="QKVK01000003">
    <property type="protein sequence ID" value="PZF77376.1"/>
    <property type="molecule type" value="Genomic_DNA"/>
</dbReference>
<evidence type="ECO:0000313" key="4">
    <source>
        <dbReference type="Proteomes" id="UP000248795"/>
    </source>
</evidence>
<evidence type="ECO:0000256" key="1">
    <source>
        <dbReference type="PROSITE-ProRule" id="PRU00169"/>
    </source>
</evidence>
<dbReference type="InterPro" id="IPR042196">
    <property type="entry name" value="FHIPEP_4"/>
</dbReference>
<dbReference type="GO" id="GO:0003677">
    <property type="term" value="F:DNA binding"/>
    <property type="evidence" value="ECO:0007669"/>
    <property type="project" value="UniProtKB-KW"/>
</dbReference>
<protein>
    <submittedName>
        <fullName evidence="3">DNA-binding response regulator</fullName>
    </submittedName>
</protein>
<comment type="caution">
    <text evidence="3">The sequence shown here is derived from an EMBL/GenBank/DDBJ whole genome shotgun (WGS) entry which is preliminary data.</text>
</comment>
<dbReference type="Gene3D" id="3.40.50.12790">
    <property type="entry name" value="FHIPEP family, domain 4"/>
    <property type="match status" value="1"/>
</dbReference>
<dbReference type="AlphaFoldDB" id="A0A2W2BV70"/>
<dbReference type="GO" id="GO:0000160">
    <property type="term" value="P:phosphorelay signal transduction system"/>
    <property type="evidence" value="ECO:0007669"/>
    <property type="project" value="InterPro"/>
</dbReference>
<dbReference type="GO" id="GO:0009306">
    <property type="term" value="P:protein secretion"/>
    <property type="evidence" value="ECO:0007669"/>
    <property type="project" value="InterPro"/>
</dbReference>
<dbReference type="Proteomes" id="UP000248795">
    <property type="component" value="Unassembled WGS sequence"/>
</dbReference>
<dbReference type="GO" id="GO:0016020">
    <property type="term" value="C:membrane"/>
    <property type="evidence" value="ECO:0007669"/>
    <property type="project" value="InterPro"/>
</dbReference>
<dbReference type="SUPFAM" id="SSF52172">
    <property type="entry name" value="CheY-like"/>
    <property type="match status" value="1"/>
</dbReference>